<gene>
    <name evidence="3" type="ORF">JL811_02750</name>
</gene>
<protein>
    <submittedName>
        <fullName evidence="3">DUF3108 domain-containing protein</fullName>
    </submittedName>
</protein>
<keyword evidence="4" id="KW-1185">Reference proteome</keyword>
<evidence type="ECO:0000313" key="4">
    <source>
        <dbReference type="Proteomes" id="UP000648908"/>
    </source>
</evidence>
<keyword evidence="2" id="KW-0732">Signal</keyword>
<dbReference type="AlphaFoldDB" id="A0A8K0Y1L0"/>
<sequence length="246" mass="26677">MIRRRFPAIALAATLGLAVATPMAAQSARIEDRASFDIILRGITAGRLSIAAAQEGSRYSVSGRLESTGIAAMLRRFQYTAEAGGSITQGRYAPARYSENADTGRRQSRSSMEFRGGRPANVVNEPARDPRPYDVDPATMRGAVDPVTALYATLRDVDAGGECAFDQNMFDGRRATRITLSAPQRQGDTVTCSGVYSRVAGFSPEDMAEKTRFPFTLTYAPAGDGRMRVVEVSTDTLYGKALMKRR</sequence>
<dbReference type="InterPro" id="IPR021457">
    <property type="entry name" value="DUF3108"/>
</dbReference>
<evidence type="ECO:0000313" key="3">
    <source>
        <dbReference type="EMBL" id="MBL4916129.1"/>
    </source>
</evidence>
<feature type="chain" id="PRO_5035450470" evidence="2">
    <location>
        <begin position="25"/>
        <end position="246"/>
    </location>
</feature>
<feature type="region of interest" description="Disordered" evidence="1">
    <location>
        <begin position="94"/>
        <end position="139"/>
    </location>
</feature>
<dbReference type="EMBL" id="JAESVN010000001">
    <property type="protein sequence ID" value="MBL4916129.1"/>
    <property type="molecule type" value="Genomic_DNA"/>
</dbReference>
<evidence type="ECO:0000256" key="2">
    <source>
        <dbReference type="SAM" id="SignalP"/>
    </source>
</evidence>
<feature type="signal peptide" evidence="2">
    <location>
        <begin position="1"/>
        <end position="24"/>
    </location>
</feature>
<comment type="caution">
    <text evidence="3">The sequence shown here is derived from an EMBL/GenBank/DDBJ whole genome shotgun (WGS) entry which is preliminary data.</text>
</comment>
<evidence type="ECO:0000256" key="1">
    <source>
        <dbReference type="SAM" id="MobiDB-lite"/>
    </source>
</evidence>
<accession>A0A8K0Y1L0</accession>
<dbReference type="Pfam" id="PF11306">
    <property type="entry name" value="DUF3108"/>
    <property type="match status" value="1"/>
</dbReference>
<reference evidence="3" key="1">
    <citation type="submission" date="2021-01" db="EMBL/GenBank/DDBJ databases">
        <title>Tabrizicola alba sp. nov. a motile alkaliphilic bacterium isolated from a soda lake.</title>
        <authorList>
            <person name="Szuroczki S."/>
            <person name="Abbaszade G."/>
            <person name="Schumann P."/>
            <person name="Toth E."/>
        </authorList>
    </citation>
    <scope>NUCLEOTIDE SEQUENCE</scope>
    <source>
        <strain evidence="3">DMG-N-6</strain>
    </source>
</reference>
<dbReference type="Proteomes" id="UP000648908">
    <property type="component" value="Unassembled WGS sequence"/>
</dbReference>
<name>A0A8K0Y1L0_9RHOB</name>
<organism evidence="3 4">
    <name type="scientific">Szabonella alba</name>
    <dbReference type="NCBI Taxonomy" id="2804194"/>
    <lineage>
        <taxon>Bacteria</taxon>
        <taxon>Pseudomonadati</taxon>
        <taxon>Pseudomonadota</taxon>
        <taxon>Alphaproteobacteria</taxon>
        <taxon>Rhodobacterales</taxon>
        <taxon>Paracoccaceae</taxon>
        <taxon>Szabonella</taxon>
    </lineage>
</organism>
<proteinExistence type="predicted"/>